<evidence type="ECO:0000256" key="1">
    <source>
        <dbReference type="ARBA" id="ARBA00004448"/>
    </source>
</evidence>
<dbReference type="Gene3D" id="1.50.40.10">
    <property type="entry name" value="Mitochondrial carrier domain"/>
    <property type="match status" value="1"/>
</dbReference>
<keyword evidence="10" id="KW-0496">Mitochondrion</keyword>
<sequence length="396" mass="43342">MPESSLPSPPSSSSVSDVKSPPGSFSSARKRQTPAKDAVAGACAGAIAKTVVAPIERVKLLMQLQFSIADNTMKGGKTTPANVDPALLSGRRRKCGAWEVAKRVYREQGILAFWRGNTPNVIRQGGTSAMNFLLMDWYKIAISPLLVWSLELPSNRDPEKRHKRRAQISSFLSGGLAGGSVTTVLYPVEFVRTRLAMDLGRGTVDAPRLYPGGMRDVCMSIWRADGWRGLYQGYGIAVAGVVLYRALHLGGYDAVKTEILHRRGHHGSLGIFSYINGENQIARDHENNKLLRGTPNDTQRISTSGLTMGERFLAAQIVSVVAGTACYPIDSIRRRLMMQAGLPKEERLYRNSLDCFRKVIASEGARGFYLGIGPNLVRSFGAALLLVTYDIFKIKI</sequence>
<dbReference type="PANTHER" id="PTHR45635">
    <property type="entry name" value="ADP,ATP CARRIER PROTEIN 1-RELATED-RELATED"/>
    <property type="match status" value="1"/>
</dbReference>
<feature type="repeat" description="Solcar" evidence="14">
    <location>
        <begin position="165"/>
        <end position="258"/>
    </location>
</feature>
<reference evidence="18 19" key="1">
    <citation type="submission" date="2024-10" db="EMBL/GenBank/DDBJ databases">
        <title>Updated reference genomes for cyclostephanoid diatoms.</title>
        <authorList>
            <person name="Roberts W.R."/>
            <person name="Alverson A.J."/>
        </authorList>
    </citation>
    <scope>NUCLEOTIDE SEQUENCE [LARGE SCALE GENOMIC DNA]</scope>
    <source>
        <strain evidence="18 19">AJA276-08</strain>
    </source>
</reference>
<comment type="catalytic activity">
    <reaction evidence="12">
        <text>ADP(in) + ATP(out) = ADP(out) + ATP(in)</text>
        <dbReference type="Rhea" id="RHEA:34999"/>
        <dbReference type="ChEBI" id="CHEBI:30616"/>
        <dbReference type="ChEBI" id="CHEBI:456216"/>
    </reaction>
    <physiologicalReaction direction="left-to-right" evidence="12">
        <dbReference type="Rhea" id="RHEA:35000"/>
    </physiologicalReaction>
</comment>
<feature type="repeat" description="Solcar" evidence="14">
    <location>
        <begin position="310"/>
        <end position="395"/>
    </location>
</feature>
<keyword evidence="5" id="KW-0050">Antiport</keyword>
<evidence type="ECO:0000256" key="17">
    <source>
        <dbReference type="SAM" id="MobiDB-lite"/>
    </source>
</evidence>
<dbReference type="InterPro" id="IPR002067">
    <property type="entry name" value="MCP"/>
</dbReference>
<feature type="region of interest" description="Disordered" evidence="17">
    <location>
        <begin position="1"/>
        <end position="34"/>
    </location>
</feature>
<dbReference type="Proteomes" id="UP001530315">
    <property type="component" value="Unassembled WGS sequence"/>
</dbReference>
<keyword evidence="11 14" id="KW-0472">Membrane</keyword>
<name>A0ABD3MK20_9STRA</name>
<evidence type="ECO:0000256" key="14">
    <source>
        <dbReference type="PROSITE-ProRule" id="PRU00282"/>
    </source>
</evidence>
<evidence type="ECO:0000256" key="5">
    <source>
        <dbReference type="ARBA" id="ARBA00022449"/>
    </source>
</evidence>
<keyword evidence="8" id="KW-0999">Mitochondrion inner membrane</keyword>
<evidence type="ECO:0000256" key="13">
    <source>
        <dbReference type="ARBA" id="ARBA00045250"/>
    </source>
</evidence>
<evidence type="ECO:0000256" key="15">
    <source>
        <dbReference type="RuleBase" id="RU000488"/>
    </source>
</evidence>
<accession>A0ABD3MK20</accession>
<feature type="compositionally biased region" description="Low complexity" evidence="17">
    <location>
        <begin position="1"/>
        <end position="24"/>
    </location>
</feature>
<proteinExistence type="inferred from homology"/>
<comment type="similarity">
    <text evidence="2 15">Belongs to the mitochondrial carrier (TC 2.A.29) family.</text>
</comment>
<dbReference type="InterPro" id="IPR018108">
    <property type="entry name" value="MCP_transmembrane"/>
</dbReference>
<evidence type="ECO:0000256" key="12">
    <source>
        <dbReference type="ARBA" id="ARBA00024143"/>
    </source>
</evidence>
<dbReference type="GO" id="GO:0005471">
    <property type="term" value="F:ATP:ADP antiporter activity"/>
    <property type="evidence" value="ECO:0007669"/>
    <property type="project" value="UniProtKB-UniRule"/>
</dbReference>
<gene>
    <name evidence="18" type="ORF">ACHAW5_005130</name>
</gene>
<evidence type="ECO:0000256" key="9">
    <source>
        <dbReference type="ARBA" id="ARBA00022989"/>
    </source>
</evidence>
<protein>
    <recommendedName>
        <fullName evidence="16">ADP/ATP translocase</fullName>
    </recommendedName>
    <alternativeName>
        <fullName evidence="16">ADP,ATP carrier protein</fullName>
    </alternativeName>
</protein>
<keyword evidence="4 15" id="KW-0813">Transport</keyword>
<keyword evidence="6 14" id="KW-0812">Transmembrane</keyword>
<dbReference type="InterPro" id="IPR023395">
    <property type="entry name" value="MCP_dom_sf"/>
</dbReference>
<dbReference type="EMBL" id="JALLAZ020001776">
    <property type="protein sequence ID" value="KAL3764389.1"/>
    <property type="molecule type" value="Genomic_DNA"/>
</dbReference>
<evidence type="ECO:0000256" key="3">
    <source>
        <dbReference type="ARBA" id="ARBA00011245"/>
    </source>
</evidence>
<evidence type="ECO:0000256" key="11">
    <source>
        <dbReference type="ARBA" id="ARBA00023136"/>
    </source>
</evidence>
<evidence type="ECO:0000313" key="18">
    <source>
        <dbReference type="EMBL" id="KAL3764389.1"/>
    </source>
</evidence>
<evidence type="ECO:0000256" key="7">
    <source>
        <dbReference type="ARBA" id="ARBA00022737"/>
    </source>
</evidence>
<comment type="caution">
    <text evidence="18">The sequence shown here is derived from an EMBL/GenBank/DDBJ whole genome shotgun (WGS) entry which is preliminary data.</text>
</comment>
<dbReference type="PANTHER" id="PTHR45635:SF14">
    <property type="entry name" value="ADP_ATP TRANSLOCASE"/>
    <property type="match status" value="1"/>
</dbReference>
<evidence type="ECO:0000256" key="6">
    <source>
        <dbReference type="ARBA" id="ARBA00022692"/>
    </source>
</evidence>
<comment type="subunit">
    <text evidence="3 16">Monomer.</text>
</comment>
<dbReference type="InterPro" id="IPR002113">
    <property type="entry name" value="ADT_euk_type"/>
</dbReference>
<dbReference type="AlphaFoldDB" id="A0ABD3MK20"/>
<dbReference type="PRINTS" id="PR00926">
    <property type="entry name" value="MITOCARRIER"/>
</dbReference>
<organism evidence="18 19">
    <name type="scientific">Stephanodiscus triporus</name>
    <dbReference type="NCBI Taxonomy" id="2934178"/>
    <lineage>
        <taxon>Eukaryota</taxon>
        <taxon>Sar</taxon>
        <taxon>Stramenopiles</taxon>
        <taxon>Ochrophyta</taxon>
        <taxon>Bacillariophyta</taxon>
        <taxon>Coscinodiscophyceae</taxon>
        <taxon>Thalassiosirophycidae</taxon>
        <taxon>Stephanodiscales</taxon>
        <taxon>Stephanodiscaceae</taxon>
        <taxon>Stephanodiscus</taxon>
    </lineage>
</organism>
<dbReference type="PROSITE" id="PS50920">
    <property type="entry name" value="SOLCAR"/>
    <property type="match status" value="3"/>
</dbReference>
<keyword evidence="19" id="KW-1185">Reference proteome</keyword>
<evidence type="ECO:0000256" key="8">
    <source>
        <dbReference type="ARBA" id="ARBA00022792"/>
    </source>
</evidence>
<comment type="subcellular location">
    <subcellularLocation>
        <location evidence="16">Membrane</location>
        <topology evidence="16">Multi-pass membrane protein</topology>
    </subcellularLocation>
    <subcellularLocation>
        <location evidence="1">Mitochondrion inner membrane</location>
        <topology evidence="1">Multi-pass membrane protein</topology>
    </subcellularLocation>
</comment>
<comment type="function">
    <text evidence="16">Catalyzes the exchange of ADP and ATP across the membrane.</text>
</comment>
<evidence type="ECO:0000256" key="16">
    <source>
        <dbReference type="RuleBase" id="RU368008"/>
    </source>
</evidence>
<evidence type="ECO:0000256" key="10">
    <source>
        <dbReference type="ARBA" id="ARBA00023128"/>
    </source>
</evidence>
<comment type="function">
    <text evidence="13">ADP:ATP antiporter that mediates import of ADP into the mitochondrial matrix for ATP synthesis, and export of ATP out to fuel the cell. Cycles between the cytoplasmic-open state (c-state) and the matrix-open state (m-state): operates by the alternating access mechanism with a single substrate-binding site intermittently exposed to either the cytosolic (c-state) or matrix (m-state) side of the inner mitochondrial membrane.</text>
</comment>
<evidence type="ECO:0000313" key="19">
    <source>
        <dbReference type="Proteomes" id="UP001530315"/>
    </source>
</evidence>
<keyword evidence="9" id="KW-1133">Transmembrane helix</keyword>
<dbReference type="GO" id="GO:0005743">
    <property type="term" value="C:mitochondrial inner membrane"/>
    <property type="evidence" value="ECO:0007669"/>
    <property type="project" value="UniProtKB-SubCell"/>
</dbReference>
<keyword evidence="7" id="KW-0677">Repeat</keyword>
<feature type="repeat" description="Solcar" evidence="14">
    <location>
        <begin position="32"/>
        <end position="141"/>
    </location>
</feature>
<dbReference type="SUPFAM" id="SSF103506">
    <property type="entry name" value="Mitochondrial carrier"/>
    <property type="match status" value="1"/>
</dbReference>
<evidence type="ECO:0000256" key="4">
    <source>
        <dbReference type="ARBA" id="ARBA00022448"/>
    </source>
</evidence>
<evidence type="ECO:0000256" key="2">
    <source>
        <dbReference type="ARBA" id="ARBA00006375"/>
    </source>
</evidence>
<dbReference type="PRINTS" id="PR00927">
    <property type="entry name" value="ADPTRNSLCASE"/>
</dbReference>
<dbReference type="Pfam" id="PF00153">
    <property type="entry name" value="Mito_carr"/>
    <property type="match status" value="3"/>
</dbReference>